<dbReference type="PRINTS" id="PR00364">
    <property type="entry name" value="DISEASERSIST"/>
</dbReference>
<evidence type="ECO:0000259" key="15">
    <source>
        <dbReference type="Pfam" id="PF00931"/>
    </source>
</evidence>
<dbReference type="Gene3D" id="3.40.50.300">
    <property type="entry name" value="P-loop containing nucleotide triphosphate hydrolases"/>
    <property type="match status" value="1"/>
</dbReference>
<sequence length="961" mass="110831">MERVTPVHFHRRWMSCRRATPISGCISLRCSFSTTVEQLLNAIETQHFNFSPLQLLSPMAYASIASLIRTMELLLTSDSPMLSLTFDLREEIIELHKKVCSIEALLKNSEKQIHNHMAMTELEARIKRFANVAEDKIEFGLREAMITENETQRGKAREELRESLQRVAKDIDCVQKELKKIQHHKGNQASTLSLLRDTSSSEILPNLDVSNNMVGRDKEKKRMLEELRGGSKDELKVISIVGMGGIGKTTLAKQVFNHPSIQSRFDVRAWATISKEYNVKEILLSLLQSTINIDDKVCSRDEADLADLLQKKLKCRRYLIVIDDIWCYKAWDDTRQCFPIDNNGSRILLTTRHTEVAIYASSSNLHLKMNLMNTDDSWNLFKSKAFANESFAPELETIGEKIASKCQGLPLTIVVVAGLLSKSKRTKEEWENVAKNIKSFVTKDPDEQCLRVLGLSYNYLPNELKACLLYFGIFPEDSEISVKRLVRLWIAEGFLKLEGDFEEEAKNRLQDLVDRCLVLVSQRSADGRNIKTCRIHDLVHELCLREAQSQNFLFIRNDKTESVPRVGYRWISIQERQQTGVDVQNEHGYRSLAHKHCFWLIRMPTDDDNSPLRRIRSIFLFAAPSLSNNSNLELGHLNLIRVLDLTSMNFSSFPLQILSLFLLRYLSFSTRNSFGIPRGLRKLLNLQTFIVRGPVSSFPELIWETTELRHLKLRNFYLPDPPSSSTDGERNFFWSNIQSVSGLIPYCCTKKILSRFQNIKKLCIRGHVYDYRVHEEDMDLRHLVDLHHLETLSIKVDRYQVSHWSSRFHKLPVYVPSAIHFPTKLKKLKLVGTRLSWEELNIVGQWPNLEVLKVKPNACRGLKWRPIEGGFPRLKFLLIEGTNLTRWKATNDHFPALEHLVIKHCFHLVKIPIEFADIYSLQLIELQNCKAKLVASTMRIQEEQESLGSKAVDVRSYNDLG</sequence>
<dbReference type="SUPFAM" id="SSF52058">
    <property type="entry name" value="L domain-like"/>
    <property type="match status" value="1"/>
</dbReference>
<comment type="caution">
    <text evidence="17">The sequence shown here is derived from an EMBL/GenBank/DDBJ whole genome shotgun (WGS) entry which is preliminary data.</text>
</comment>
<dbReference type="InterPro" id="IPR044974">
    <property type="entry name" value="Disease_R_plants"/>
</dbReference>
<comment type="function">
    <text evidence="1">Confers resistance to late blight (Phytophthora infestans) races carrying the avirulence gene Avr1. Resistance proteins guard the plant against pathogens that contain an appropriate avirulence protein via an indirect interaction with this avirulence protein. That triggers a defense system including the hypersensitive response, which restricts the pathogen growth.</text>
</comment>
<dbReference type="Pfam" id="PF00931">
    <property type="entry name" value="NB-ARC"/>
    <property type="match status" value="1"/>
</dbReference>
<dbReference type="FunFam" id="3.40.50.300:FF:001091">
    <property type="entry name" value="Probable disease resistance protein At1g61300"/>
    <property type="match status" value="1"/>
</dbReference>
<dbReference type="Gene3D" id="1.20.5.4130">
    <property type="match status" value="1"/>
</dbReference>
<dbReference type="InterPro" id="IPR027417">
    <property type="entry name" value="P-loop_NTPase"/>
</dbReference>
<organism evidence="17">
    <name type="scientific">Solanum chilense</name>
    <name type="common">Tomato</name>
    <name type="synonym">Lycopersicon chilense</name>
    <dbReference type="NCBI Taxonomy" id="4083"/>
    <lineage>
        <taxon>Eukaryota</taxon>
        <taxon>Viridiplantae</taxon>
        <taxon>Streptophyta</taxon>
        <taxon>Embryophyta</taxon>
        <taxon>Tracheophyta</taxon>
        <taxon>Spermatophyta</taxon>
        <taxon>Magnoliopsida</taxon>
        <taxon>eudicotyledons</taxon>
        <taxon>Gunneridae</taxon>
        <taxon>Pentapetalae</taxon>
        <taxon>asterids</taxon>
        <taxon>lamiids</taxon>
        <taxon>Solanales</taxon>
        <taxon>Solanaceae</taxon>
        <taxon>Solanoideae</taxon>
        <taxon>Solaneae</taxon>
        <taxon>Solanum</taxon>
        <taxon>Solanum subgen. Lycopersicon</taxon>
    </lineage>
</organism>
<comment type="subcellular location">
    <subcellularLocation>
        <location evidence="2">Cell membrane</location>
        <topology evidence="2">Peripheral membrane protein</topology>
        <orientation evidence="2">Cytoplasmic side</orientation>
    </subcellularLocation>
    <subcellularLocation>
        <location evidence="3">Cytoplasm</location>
    </subcellularLocation>
</comment>
<evidence type="ECO:0000256" key="1">
    <source>
        <dbReference type="ARBA" id="ARBA00002074"/>
    </source>
</evidence>
<dbReference type="GO" id="GO:0005524">
    <property type="term" value="F:ATP binding"/>
    <property type="evidence" value="ECO:0007669"/>
    <property type="project" value="UniProtKB-KW"/>
</dbReference>
<feature type="domain" description="NB-ARC" evidence="15">
    <location>
        <begin position="218"/>
        <end position="389"/>
    </location>
</feature>
<evidence type="ECO:0000256" key="6">
    <source>
        <dbReference type="ARBA" id="ARBA00022490"/>
    </source>
</evidence>
<gene>
    <name evidence="17" type="ORF">EJD97_013335</name>
</gene>
<evidence type="ECO:0000256" key="5">
    <source>
        <dbReference type="ARBA" id="ARBA00022475"/>
    </source>
</evidence>
<keyword evidence="13" id="KW-0175">Coiled coil</keyword>
<dbReference type="Gene3D" id="1.10.8.430">
    <property type="entry name" value="Helical domain of apoptotic protease-activating factors"/>
    <property type="match status" value="1"/>
</dbReference>
<keyword evidence="14" id="KW-0472">Membrane</keyword>
<evidence type="ECO:0000256" key="14">
    <source>
        <dbReference type="ARBA" id="ARBA00023136"/>
    </source>
</evidence>
<evidence type="ECO:0000256" key="11">
    <source>
        <dbReference type="ARBA" id="ARBA00022821"/>
    </source>
</evidence>
<dbReference type="GO" id="GO:0009626">
    <property type="term" value="P:plant-type hypersensitive response"/>
    <property type="evidence" value="ECO:0007669"/>
    <property type="project" value="UniProtKB-KW"/>
</dbReference>
<dbReference type="PANTHER" id="PTHR23155">
    <property type="entry name" value="DISEASE RESISTANCE PROTEIN RP"/>
    <property type="match status" value="1"/>
</dbReference>
<evidence type="ECO:0000256" key="10">
    <source>
        <dbReference type="ARBA" id="ARBA00022741"/>
    </source>
</evidence>
<evidence type="ECO:0000256" key="3">
    <source>
        <dbReference type="ARBA" id="ARBA00004496"/>
    </source>
</evidence>
<dbReference type="CDD" id="cd14798">
    <property type="entry name" value="RX-CC_like"/>
    <property type="match status" value="1"/>
</dbReference>
<protein>
    <submittedName>
        <fullName evidence="17">Uncharacterized protein</fullName>
    </submittedName>
</protein>
<dbReference type="GO" id="GO:0005737">
    <property type="term" value="C:cytoplasm"/>
    <property type="evidence" value="ECO:0007669"/>
    <property type="project" value="UniProtKB-SubCell"/>
</dbReference>
<evidence type="ECO:0000256" key="9">
    <source>
        <dbReference type="ARBA" id="ARBA00022737"/>
    </source>
</evidence>
<feature type="domain" description="Disease resistance protein winged helix" evidence="16">
    <location>
        <begin position="473"/>
        <end position="543"/>
    </location>
</feature>
<accession>A0A6N2BDV0</accession>
<dbReference type="GO" id="GO:0043531">
    <property type="term" value="F:ADP binding"/>
    <property type="evidence" value="ECO:0007669"/>
    <property type="project" value="InterPro"/>
</dbReference>
<evidence type="ECO:0000259" key="16">
    <source>
        <dbReference type="Pfam" id="PF23559"/>
    </source>
</evidence>
<dbReference type="InterPro" id="IPR042197">
    <property type="entry name" value="Apaf_helical"/>
</dbReference>
<evidence type="ECO:0000256" key="13">
    <source>
        <dbReference type="ARBA" id="ARBA00023054"/>
    </source>
</evidence>
<dbReference type="InterPro" id="IPR038005">
    <property type="entry name" value="RX-like_CC"/>
</dbReference>
<keyword evidence="7" id="KW-0433">Leucine-rich repeat</keyword>
<evidence type="ECO:0000256" key="4">
    <source>
        <dbReference type="ARBA" id="ARBA00008894"/>
    </source>
</evidence>
<dbReference type="Gene3D" id="3.80.10.10">
    <property type="entry name" value="Ribonuclease Inhibitor"/>
    <property type="match status" value="1"/>
</dbReference>
<keyword evidence="9" id="KW-0677">Repeat</keyword>
<dbReference type="EMBL" id="RXGB01003416">
    <property type="protein sequence ID" value="TMW92218.1"/>
    <property type="molecule type" value="Genomic_DNA"/>
</dbReference>
<keyword evidence="12" id="KW-0067">ATP-binding</keyword>
<name>A0A6N2BDV0_SOLCI</name>
<evidence type="ECO:0000256" key="8">
    <source>
        <dbReference type="ARBA" id="ARBA00022667"/>
    </source>
</evidence>
<dbReference type="GO" id="GO:0051607">
    <property type="term" value="P:defense response to virus"/>
    <property type="evidence" value="ECO:0007669"/>
    <property type="project" value="UniProtKB-ARBA"/>
</dbReference>
<dbReference type="Gene3D" id="1.10.10.10">
    <property type="entry name" value="Winged helix-like DNA-binding domain superfamily/Winged helix DNA-binding domain"/>
    <property type="match status" value="1"/>
</dbReference>
<dbReference type="Pfam" id="PF23559">
    <property type="entry name" value="WHD_DRP"/>
    <property type="match status" value="1"/>
</dbReference>
<reference evidence="17" key="1">
    <citation type="submission" date="2019-05" db="EMBL/GenBank/DDBJ databases">
        <title>The de novo reference genome and transcriptome assemblies of the wild tomato species Solanum chilense.</title>
        <authorList>
            <person name="Stam R."/>
            <person name="Nosenko T."/>
            <person name="Hoerger A.C."/>
            <person name="Stephan W."/>
            <person name="Seidel M.A."/>
            <person name="Kuhn J.M.M."/>
            <person name="Haberer G."/>
            <person name="Tellier A."/>
        </authorList>
    </citation>
    <scope>NUCLEOTIDE SEQUENCE</scope>
    <source>
        <tissue evidence="17">Mature leaves</tissue>
    </source>
</reference>
<dbReference type="InterPro" id="IPR032675">
    <property type="entry name" value="LRR_dom_sf"/>
</dbReference>
<evidence type="ECO:0000256" key="7">
    <source>
        <dbReference type="ARBA" id="ARBA00022614"/>
    </source>
</evidence>
<keyword evidence="8" id="KW-0381">Hypersensitive response</keyword>
<comment type="similarity">
    <text evidence="4">Belongs to the disease resistance NB-LRR family.</text>
</comment>
<keyword evidence="10" id="KW-0547">Nucleotide-binding</keyword>
<proteinExistence type="inferred from homology"/>
<evidence type="ECO:0000256" key="2">
    <source>
        <dbReference type="ARBA" id="ARBA00004413"/>
    </source>
</evidence>
<dbReference type="InterPro" id="IPR002182">
    <property type="entry name" value="NB-ARC"/>
</dbReference>
<dbReference type="PANTHER" id="PTHR23155:SF1152">
    <property type="entry name" value="AAA+ ATPASE DOMAIN-CONTAINING PROTEIN"/>
    <property type="match status" value="1"/>
</dbReference>
<keyword evidence="5" id="KW-1003">Cell membrane</keyword>
<evidence type="ECO:0000256" key="12">
    <source>
        <dbReference type="ARBA" id="ARBA00022840"/>
    </source>
</evidence>
<dbReference type="AlphaFoldDB" id="A0A6N2BDV0"/>
<dbReference type="FunFam" id="1.10.10.10:FF:000322">
    <property type="entry name" value="Probable disease resistance protein At1g63360"/>
    <property type="match status" value="1"/>
</dbReference>
<dbReference type="SUPFAM" id="SSF52540">
    <property type="entry name" value="P-loop containing nucleoside triphosphate hydrolases"/>
    <property type="match status" value="1"/>
</dbReference>
<evidence type="ECO:0000313" key="17">
    <source>
        <dbReference type="EMBL" id="TMW92218.1"/>
    </source>
</evidence>
<keyword evidence="11" id="KW-0611">Plant defense</keyword>
<dbReference type="InterPro" id="IPR036388">
    <property type="entry name" value="WH-like_DNA-bd_sf"/>
</dbReference>
<dbReference type="GO" id="GO:0005886">
    <property type="term" value="C:plasma membrane"/>
    <property type="evidence" value="ECO:0007669"/>
    <property type="project" value="UniProtKB-SubCell"/>
</dbReference>
<keyword evidence="6" id="KW-0963">Cytoplasm</keyword>
<dbReference type="InterPro" id="IPR058922">
    <property type="entry name" value="WHD_DRP"/>
</dbReference>